<dbReference type="OrthoDB" id="532853at2"/>
<keyword evidence="1" id="KW-1133">Transmembrane helix</keyword>
<keyword evidence="3" id="KW-1185">Reference proteome</keyword>
<organism evidence="2 3">
    <name type="scientific">Mastigocoleus testarum BC008</name>
    <dbReference type="NCBI Taxonomy" id="371196"/>
    <lineage>
        <taxon>Bacteria</taxon>
        <taxon>Bacillati</taxon>
        <taxon>Cyanobacteriota</taxon>
        <taxon>Cyanophyceae</taxon>
        <taxon>Nostocales</taxon>
        <taxon>Hapalosiphonaceae</taxon>
        <taxon>Mastigocoleus</taxon>
    </lineage>
</organism>
<reference evidence="2 3" key="1">
    <citation type="journal article" date="2015" name="Genome Announc.">
        <title>Draft Genome of the Euendolithic (true boring) Cyanobacterium Mastigocoleus testarum strain BC008.</title>
        <authorList>
            <person name="Guida B.S."/>
            <person name="Garcia-Pichel F."/>
        </authorList>
    </citation>
    <scope>NUCLEOTIDE SEQUENCE [LARGE SCALE GENOMIC DNA]</scope>
    <source>
        <strain evidence="2 3">BC008</strain>
    </source>
</reference>
<evidence type="ECO:0000313" key="3">
    <source>
        <dbReference type="Proteomes" id="UP000053372"/>
    </source>
</evidence>
<dbReference type="RefSeq" id="WP_027844004.1">
    <property type="nucleotide sequence ID" value="NZ_LMTZ01000003.1"/>
</dbReference>
<gene>
    <name evidence="2" type="ORF">BC008_06770</name>
</gene>
<dbReference type="EMBL" id="LMTZ01000003">
    <property type="protein sequence ID" value="KST70131.1"/>
    <property type="molecule type" value="Genomic_DNA"/>
</dbReference>
<comment type="caution">
    <text evidence="2">The sequence shown here is derived from an EMBL/GenBank/DDBJ whole genome shotgun (WGS) entry which is preliminary data.</text>
</comment>
<feature type="transmembrane region" description="Helical" evidence="1">
    <location>
        <begin position="42"/>
        <end position="61"/>
    </location>
</feature>
<proteinExistence type="predicted"/>
<dbReference type="AlphaFoldDB" id="A0A0V8A008"/>
<accession>A0A0V8A008</accession>
<keyword evidence="1" id="KW-0472">Membrane</keyword>
<sequence>MELYSALIYSQVWHFLLNSWVIAQNVTDPDILGQIHKAFTNFVQTGQIWALLIGLVIGYFIRNITSYG</sequence>
<name>A0A0V8A008_9CYAN</name>
<dbReference type="Proteomes" id="UP000053372">
    <property type="component" value="Unassembled WGS sequence"/>
</dbReference>
<evidence type="ECO:0000313" key="2">
    <source>
        <dbReference type="EMBL" id="KST70131.1"/>
    </source>
</evidence>
<keyword evidence="1" id="KW-0812">Transmembrane</keyword>
<evidence type="ECO:0000256" key="1">
    <source>
        <dbReference type="SAM" id="Phobius"/>
    </source>
</evidence>
<protein>
    <submittedName>
        <fullName evidence="2">Uncharacterized protein</fullName>
    </submittedName>
</protein>